<feature type="region of interest" description="Disordered" evidence="1">
    <location>
        <begin position="34"/>
        <end position="59"/>
    </location>
</feature>
<evidence type="ECO:0000313" key="2">
    <source>
        <dbReference type="EMBL" id="KAG5681981.1"/>
    </source>
</evidence>
<dbReference type="Proteomes" id="UP001107558">
    <property type="component" value="Chromosome 1"/>
</dbReference>
<organism evidence="2 3">
    <name type="scientific">Polypedilum vanderplanki</name>
    <name type="common">Sleeping chironomid midge</name>
    <dbReference type="NCBI Taxonomy" id="319348"/>
    <lineage>
        <taxon>Eukaryota</taxon>
        <taxon>Metazoa</taxon>
        <taxon>Ecdysozoa</taxon>
        <taxon>Arthropoda</taxon>
        <taxon>Hexapoda</taxon>
        <taxon>Insecta</taxon>
        <taxon>Pterygota</taxon>
        <taxon>Neoptera</taxon>
        <taxon>Endopterygota</taxon>
        <taxon>Diptera</taxon>
        <taxon>Nematocera</taxon>
        <taxon>Chironomoidea</taxon>
        <taxon>Chironomidae</taxon>
        <taxon>Chironominae</taxon>
        <taxon>Polypedilum</taxon>
        <taxon>Polypedilum</taxon>
    </lineage>
</organism>
<dbReference type="EMBL" id="JADBJN010000001">
    <property type="protein sequence ID" value="KAG5681981.1"/>
    <property type="molecule type" value="Genomic_DNA"/>
</dbReference>
<protein>
    <submittedName>
        <fullName evidence="2">Uncharacterized protein</fullName>
    </submittedName>
</protein>
<proteinExistence type="predicted"/>
<sequence>MLRKTILHNDSMQIEENSDRKTIHKSIDMQNEMMQRRNQQSQPRKNIVFNDSNDKLDDKSNQSINIECYDDNEKANDESSELTENNFKKGHMLRKTILHNDSMQIEENSDRKTIHKSIDMQNEMMQRRNQQSQPRKTIVFK</sequence>
<gene>
    <name evidence="2" type="ORF">PVAND_011380</name>
</gene>
<accession>A0A9J6CJ51</accession>
<dbReference type="AlphaFoldDB" id="A0A9J6CJ51"/>
<name>A0A9J6CJ51_POLVA</name>
<comment type="caution">
    <text evidence="2">The sequence shown here is derived from an EMBL/GenBank/DDBJ whole genome shotgun (WGS) entry which is preliminary data.</text>
</comment>
<reference evidence="2" key="1">
    <citation type="submission" date="2021-03" db="EMBL/GenBank/DDBJ databases">
        <title>Chromosome level genome of the anhydrobiotic midge Polypedilum vanderplanki.</title>
        <authorList>
            <person name="Yoshida Y."/>
            <person name="Kikawada T."/>
            <person name="Gusev O."/>
        </authorList>
    </citation>
    <scope>NUCLEOTIDE SEQUENCE</scope>
    <source>
        <strain evidence="2">NIAS01</strain>
        <tissue evidence="2">Whole body or cell culture</tissue>
    </source>
</reference>
<evidence type="ECO:0000313" key="3">
    <source>
        <dbReference type="Proteomes" id="UP001107558"/>
    </source>
</evidence>
<evidence type="ECO:0000256" key="1">
    <source>
        <dbReference type="SAM" id="MobiDB-lite"/>
    </source>
</evidence>
<keyword evidence="3" id="KW-1185">Reference proteome</keyword>